<proteinExistence type="predicted"/>
<sequence>MSAQAGTGTWDVQEPGFDGQVRIENGVVHISGVRPQDGSAVVKDVPADRDPQLTELVELAVAGQDGVGPQLLAHLGVLDPT</sequence>
<evidence type="ECO:0000313" key="2">
    <source>
        <dbReference type="Proteomes" id="UP000199406"/>
    </source>
</evidence>
<keyword evidence="2" id="KW-1185">Reference proteome</keyword>
<reference evidence="2" key="1">
    <citation type="submission" date="2016-10" db="EMBL/GenBank/DDBJ databases">
        <authorList>
            <person name="Varghese N."/>
            <person name="Submissions S."/>
        </authorList>
    </citation>
    <scope>NUCLEOTIDE SEQUENCE [LARGE SCALE GENOMIC DNA]</scope>
    <source>
        <strain evidence="2">DSM 44268</strain>
    </source>
</reference>
<protein>
    <submittedName>
        <fullName evidence="1">Uncharacterized protein</fullName>
    </submittedName>
</protein>
<evidence type="ECO:0000313" key="1">
    <source>
        <dbReference type="EMBL" id="SDF48001.1"/>
    </source>
</evidence>
<gene>
    <name evidence="1" type="ORF">SAMN05660662_2276</name>
</gene>
<accession>A0A1G7LF30</accession>
<dbReference type="Proteomes" id="UP000199406">
    <property type="component" value="Unassembled WGS sequence"/>
</dbReference>
<name>A0A1G7LF30_9ACTN</name>
<dbReference type="EMBL" id="FNBT01000004">
    <property type="protein sequence ID" value="SDF48001.1"/>
    <property type="molecule type" value="Genomic_DNA"/>
</dbReference>
<organism evidence="1 2">
    <name type="scientific">Blastococcus aurantiacus</name>
    <dbReference type="NCBI Taxonomy" id="1550231"/>
    <lineage>
        <taxon>Bacteria</taxon>
        <taxon>Bacillati</taxon>
        <taxon>Actinomycetota</taxon>
        <taxon>Actinomycetes</taxon>
        <taxon>Geodermatophilales</taxon>
        <taxon>Geodermatophilaceae</taxon>
        <taxon>Blastococcus</taxon>
    </lineage>
</organism>
<dbReference type="AlphaFoldDB" id="A0A1G7LF30"/>
<dbReference type="RefSeq" id="WP_143030375.1">
    <property type="nucleotide sequence ID" value="NZ_FNBT01000004.1"/>
</dbReference>